<keyword evidence="3" id="KW-1185">Reference proteome</keyword>
<gene>
    <name evidence="4" type="primary">LOC106545994</name>
</gene>
<organism evidence="3 4">
    <name type="scientific">Thamnophis sirtalis</name>
    <dbReference type="NCBI Taxonomy" id="35019"/>
    <lineage>
        <taxon>Eukaryota</taxon>
        <taxon>Metazoa</taxon>
        <taxon>Chordata</taxon>
        <taxon>Craniata</taxon>
        <taxon>Vertebrata</taxon>
        <taxon>Euteleostomi</taxon>
        <taxon>Lepidosauria</taxon>
        <taxon>Squamata</taxon>
        <taxon>Bifurcata</taxon>
        <taxon>Unidentata</taxon>
        <taxon>Episquamata</taxon>
        <taxon>Toxicofera</taxon>
        <taxon>Serpentes</taxon>
        <taxon>Colubroidea</taxon>
        <taxon>Colubridae</taxon>
        <taxon>Natricinae</taxon>
        <taxon>Thamnophis</taxon>
    </lineage>
</organism>
<dbReference type="AlphaFoldDB" id="A0A6I9XVS4"/>
<evidence type="ECO:0000313" key="4">
    <source>
        <dbReference type="RefSeq" id="XP_013918217.1"/>
    </source>
</evidence>
<sequence length="204" mass="23731">AVIHLSGRLTVWSIPSLKQLREWEQIDQPGYDEIKLEWKLSLEKRKKIKDKESFYPLIDINWWAENSVILARCSGALTVSSVKNLKNLLGKSCEWFESAPQVTSAHEGGFLCLECEVKFAPKRLRSEGRPGDEDEGEDDSDSDDEMSAKARYFGYLKQGLYFVTEMERFAPSRKRPRTIIKNYRLVNLRSTTPEELYQRKNYLD</sequence>
<dbReference type="GO" id="GO:0000149">
    <property type="term" value="F:SNARE binding"/>
    <property type="evidence" value="ECO:0007669"/>
    <property type="project" value="TreeGrafter"/>
</dbReference>
<dbReference type="InterPro" id="IPR029145">
    <property type="entry name" value="NBAS_N"/>
</dbReference>
<dbReference type="OrthoDB" id="19988at2759"/>
<dbReference type="RefSeq" id="XP_013918217.1">
    <property type="nucleotide sequence ID" value="XM_014062742.1"/>
</dbReference>
<dbReference type="Pfam" id="PF15492">
    <property type="entry name" value="Nbas_N"/>
    <property type="match status" value="1"/>
</dbReference>
<evidence type="ECO:0000259" key="2">
    <source>
        <dbReference type="Pfam" id="PF15492"/>
    </source>
</evidence>
<dbReference type="PANTHER" id="PTHR15922:SF2">
    <property type="entry name" value="NBAS SUBUNIT OF NRZ TETHERING COMPLEX"/>
    <property type="match status" value="1"/>
</dbReference>
<dbReference type="GO" id="GO:0006890">
    <property type="term" value="P:retrograde vesicle-mediated transport, Golgi to endoplasmic reticulum"/>
    <property type="evidence" value="ECO:0007669"/>
    <property type="project" value="TreeGrafter"/>
</dbReference>
<name>A0A6I9XVS4_9SAUR</name>
<feature type="non-terminal residue" evidence="4">
    <location>
        <position position="1"/>
    </location>
</feature>
<dbReference type="Proteomes" id="UP000504617">
    <property type="component" value="Unplaced"/>
</dbReference>
<feature type="compositionally biased region" description="Acidic residues" evidence="1">
    <location>
        <begin position="132"/>
        <end position="145"/>
    </location>
</feature>
<dbReference type="KEGG" id="tsr:106545994"/>
<accession>A0A6I9XVS4</accession>
<evidence type="ECO:0000313" key="3">
    <source>
        <dbReference type="Proteomes" id="UP000504617"/>
    </source>
</evidence>
<feature type="region of interest" description="Disordered" evidence="1">
    <location>
        <begin position="126"/>
        <end position="145"/>
    </location>
</feature>
<dbReference type="PANTHER" id="PTHR15922">
    <property type="entry name" value="NEUROBLASTOMA-AMPLIFIED SEQUENCE"/>
    <property type="match status" value="1"/>
</dbReference>
<feature type="domain" description="Neuroblastoma-amplified sequence N-terminal" evidence="2">
    <location>
        <begin position="1"/>
        <end position="38"/>
    </location>
</feature>
<reference evidence="4" key="1">
    <citation type="submission" date="2025-08" db="UniProtKB">
        <authorList>
            <consortium name="RefSeq"/>
        </authorList>
    </citation>
    <scope>IDENTIFICATION</scope>
</reference>
<evidence type="ECO:0000256" key="1">
    <source>
        <dbReference type="SAM" id="MobiDB-lite"/>
    </source>
</evidence>
<protein>
    <submittedName>
        <fullName evidence="4">Neuroblastoma-amplified sequence-like</fullName>
    </submittedName>
</protein>
<dbReference type="GeneID" id="106545994"/>
<proteinExistence type="predicted"/>
<dbReference type="GO" id="GO:0070939">
    <property type="term" value="C:Dsl1/NZR complex"/>
    <property type="evidence" value="ECO:0007669"/>
    <property type="project" value="TreeGrafter"/>
</dbReference>